<dbReference type="PROSITE" id="PS50109">
    <property type="entry name" value="HIS_KIN"/>
    <property type="match status" value="1"/>
</dbReference>
<comment type="caution">
    <text evidence="7">The sequence shown here is derived from an EMBL/GenBank/DDBJ whole genome shotgun (WGS) entry which is preliminary data.</text>
</comment>
<dbReference type="CDD" id="cd00075">
    <property type="entry name" value="HATPase"/>
    <property type="match status" value="1"/>
</dbReference>
<name>A0A9D1IZN3_9FIRM</name>
<accession>A0A9D1IZN3</accession>
<reference evidence="7" key="2">
    <citation type="journal article" date="2021" name="PeerJ">
        <title>Extensive microbial diversity within the chicken gut microbiome revealed by metagenomics and culture.</title>
        <authorList>
            <person name="Gilroy R."/>
            <person name="Ravi A."/>
            <person name="Getino M."/>
            <person name="Pursley I."/>
            <person name="Horton D.L."/>
            <person name="Alikhan N.F."/>
            <person name="Baker D."/>
            <person name="Gharbi K."/>
            <person name="Hall N."/>
            <person name="Watson M."/>
            <person name="Adriaenssens E.M."/>
            <person name="Foster-Nyarko E."/>
            <person name="Jarju S."/>
            <person name="Secka A."/>
            <person name="Antonio M."/>
            <person name="Oren A."/>
            <person name="Chaudhuri R.R."/>
            <person name="La Ragione R."/>
            <person name="Hildebrand F."/>
            <person name="Pallen M.J."/>
        </authorList>
    </citation>
    <scope>NUCLEOTIDE SEQUENCE</scope>
    <source>
        <strain evidence="7">ChiGjej3B3-7149</strain>
    </source>
</reference>
<feature type="domain" description="Histidine kinase" evidence="6">
    <location>
        <begin position="101"/>
        <end position="310"/>
    </location>
</feature>
<dbReference type="Pfam" id="PF02518">
    <property type="entry name" value="HATPase_c"/>
    <property type="match status" value="1"/>
</dbReference>
<dbReference type="InterPro" id="IPR005467">
    <property type="entry name" value="His_kinase_dom"/>
</dbReference>
<dbReference type="InterPro" id="IPR003594">
    <property type="entry name" value="HATPase_dom"/>
</dbReference>
<dbReference type="GO" id="GO:0000160">
    <property type="term" value="P:phosphorelay signal transduction system"/>
    <property type="evidence" value="ECO:0007669"/>
    <property type="project" value="UniProtKB-KW"/>
</dbReference>
<organism evidence="7 8">
    <name type="scientific">Candidatus Scatomorpha intestinigallinarum</name>
    <dbReference type="NCBI Taxonomy" id="2840923"/>
    <lineage>
        <taxon>Bacteria</taxon>
        <taxon>Bacillati</taxon>
        <taxon>Bacillota</taxon>
        <taxon>Clostridia</taxon>
        <taxon>Eubacteriales</taxon>
        <taxon>Candidatus Scatomorpha</taxon>
    </lineage>
</organism>
<dbReference type="EMBL" id="DVHH01000168">
    <property type="protein sequence ID" value="HIR55328.1"/>
    <property type="molecule type" value="Genomic_DNA"/>
</dbReference>
<protein>
    <recommendedName>
        <fullName evidence="2">histidine kinase</fullName>
        <ecNumber evidence="2">2.7.13.3</ecNumber>
    </recommendedName>
</protein>
<comment type="catalytic activity">
    <reaction evidence="1">
        <text>ATP + protein L-histidine = ADP + protein N-phospho-L-histidine.</text>
        <dbReference type="EC" id="2.7.13.3"/>
    </reaction>
</comment>
<dbReference type="InterPro" id="IPR004358">
    <property type="entry name" value="Sig_transdc_His_kin-like_C"/>
</dbReference>
<sequence length="351" mass="37121">MKDAYKNTAALFESALEAVIGTDGEQVVFMNPAAVSALGEHRGEALSSLLPAEALGLVPGQVAALTLCGRRASLRAASAPGLKVFFVAFDEPQKSLPERAGFLPELRSLLSGLKLAADRLSEAAEAAGGQEALERAGLLQHTCAQLQRLVGNTALAEDIESRSVHFRPENLDLAQLCRETVWTVEFFARARGIEAVYSGPEEPVRLTADRAMLETLLLNLLSNSLQHLGSGGRVEVSVSQLGSRVILSVDDNGEGMSSEQLARLFTGGASGAGLGLRLVRDIAQLHGGAFIIEGREGLGASARVMFPTDNAPRSTIFRSPGPGERHGGMNSALIQLSAWLSAGDYDPRLLD</sequence>
<keyword evidence="3" id="KW-0808">Transferase</keyword>
<dbReference type="SUPFAM" id="SSF55874">
    <property type="entry name" value="ATPase domain of HSP90 chaperone/DNA topoisomerase II/histidine kinase"/>
    <property type="match status" value="1"/>
</dbReference>
<dbReference type="AlphaFoldDB" id="A0A9D1IZN3"/>
<evidence type="ECO:0000313" key="8">
    <source>
        <dbReference type="Proteomes" id="UP000824238"/>
    </source>
</evidence>
<evidence type="ECO:0000313" key="7">
    <source>
        <dbReference type="EMBL" id="HIR55328.1"/>
    </source>
</evidence>
<dbReference type="PANTHER" id="PTHR43711:SF28">
    <property type="entry name" value="SENSOR HISTIDINE KINASE YXDK"/>
    <property type="match status" value="1"/>
</dbReference>
<evidence type="ECO:0000256" key="3">
    <source>
        <dbReference type="ARBA" id="ARBA00022679"/>
    </source>
</evidence>
<proteinExistence type="predicted"/>
<dbReference type="InterPro" id="IPR050736">
    <property type="entry name" value="Sensor_HK_Regulatory"/>
</dbReference>
<evidence type="ECO:0000256" key="5">
    <source>
        <dbReference type="ARBA" id="ARBA00023012"/>
    </source>
</evidence>
<gene>
    <name evidence="7" type="ORF">IAD36_07045</name>
</gene>
<dbReference type="PRINTS" id="PR00344">
    <property type="entry name" value="BCTRLSENSOR"/>
</dbReference>
<evidence type="ECO:0000256" key="1">
    <source>
        <dbReference type="ARBA" id="ARBA00000085"/>
    </source>
</evidence>
<dbReference type="PANTHER" id="PTHR43711">
    <property type="entry name" value="TWO-COMPONENT HISTIDINE KINASE"/>
    <property type="match status" value="1"/>
</dbReference>
<dbReference type="Proteomes" id="UP000824238">
    <property type="component" value="Unassembled WGS sequence"/>
</dbReference>
<dbReference type="InterPro" id="IPR036890">
    <property type="entry name" value="HATPase_C_sf"/>
</dbReference>
<keyword evidence="4 7" id="KW-0418">Kinase</keyword>
<dbReference type="EC" id="2.7.13.3" evidence="2"/>
<keyword evidence="5" id="KW-0902">Two-component regulatory system</keyword>
<evidence type="ECO:0000256" key="2">
    <source>
        <dbReference type="ARBA" id="ARBA00012438"/>
    </source>
</evidence>
<evidence type="ECO:0000256" key="4">
    <source>
        <dbReference type="ARBA" id="ARBA00022777"/>
    </source>
</evidence>
<dbReference type="GO" id="GO:0004673">
    <property type="term" value="F:protein histidine kinase activity"/>
    <property type="evidence" value="ECO:0007669"/>
    <property type="project" value="UniProtKB-EC"/>
</dbReference>
<dbReference type="Gene3D" id="3.30.565.10">
    <property type="entry name" value="Histidine kinase-like ATPase, C-terminal domain"/>
    <property type="match status" value="1"/>
</dbReference>
<dbReference type="SMART" id="SM00387">
    <property type="entry name" value="HATPase_c"/>
    <property type="match status" value="1"/>
</dbReference>
<evidence type="ECO:0000259" key="6">
    <source>
        <dbReference type="PROSITE" id="PS50109"/>
    </source>
</evidence>
<reference evidence="7" key="1">
    <citation type="submission" date="2020-10" db="EMBL/GenBank/DDBJ databases">
        <authorList>
            <person name="Gilroy R."/>
        </authorList>
    </citation>
    <scope>NUCLEOTIDE SEQUENCE</scope>
    <source>
        <strain evidence="7">ChiGjej3B3-7149</strain>
    </source>
</reference>